<sequence length="149" mass="16450">MIESVVLAVGPDNRNHVDALLNTVESIAGPAGATVYLVHVFTHDEYNDLMRQADADPKTDDIDPDELAANHDNVRTPASRLDELQIDYEIRGVVGYPNREVVEIANQLEVDMLFIGGRGRSPTKKAVFGDYAQQVLLNADCPVTYVQQE</sequence>
<name>A0AAW4PGL4_9EURY</name>
<comment type="caution">
    <text evidence="3">The sequence shown here is derived from an EMBL/GenBank/DDBJ whole genome shotgun (WGS) entry which is preliminary data.</text>
</comment>
<dbReference type="AlphaFoldDB" id="A0AAW4PGL4"/>
<dbReference type="RefSeq" id="WP_220581477.1">
    <property type="nucleotide sequence ID" value="NZ_RKLT01000011.1"/>
</dbReference>
<evidence type="ECO:0000259" key="2">
    <source>
        <dbReference type="Pfam" id="PF00582"/>
    </source>
</evidence>
<evidence type="ECO:0000313" key="3">
    <source>
        <dbReference type="EMBL" id="MBX0296887.1"/>
    </source>
</evidence>
<dbReference type="EMBL" id="RKLT01000011">
    <property type="protein sequence ID" value="MBX0296887.1"/>
    <property type="molecule type" value="Genomic_DNA"/>
</dbReference>
<dbReference type="InterPro" id="IPR006016">
    <property type="entry name" value="UspA"/>
</dbReference>
<protein>
    <submittedName>
        <fullName evidence="3">Universal stress protein</fullName>
    </submittedName>
</protein>
<reference evidence="3 4" key="1">
    <citation type="submission" date="2021-06" db="EMBL/GenBank/DDBJ databases">
        <title>Halomicroarcula sp. a new haloarchaeum isolated from saline soil.</title>
        <authorList>
            <person name="Duran-Viseras A."/>
            <person name="Sanchez-Porro C."/>
            <person name="Ventosa A."/>
        </authorList>
    </citation>
    <scope>NUCLEOTIDE SEQUENCE [LARGE SCALE GENOMIC DNA]</scope>
    <source>
        <strain evidence="3 4">F27</strain>
    </source>
</reference>
<accession>A0AAW4PGL4</accession>
<proteinExistence type="inferred from homology"/>
<evidence type="ECO:0000256" key="1">
    <source>
        <dbReference type="ARBA" id="ARBA00008791"/>
    </source>
</evidence>
<dbReference type="CDD" id="cd00293">
    <property type="entry name" value="USP-like"/>
    <property type="match status" value="1"/>
</dbReference>
<dbReference type="Proteomes" id="UP001430455">
    <property type="component" value="Unassembled WGS sequence"/>
</dbReference>
<dbReference type="InterPro" id="IPR014729">
    <property type="entry name" value="Rossmann-like_a/b/a_fold"/>
</dbReference>
<dbReference type="Pfam" id="PF00582">
    <property type="entry name" value="Usp"/>
    <property type="match status" value="1"/>
</dbReference>
<dbReference type="PANTHER" id="PTHR46268">
    <property type="entry name" value="STRESS RESPONSE PROTEIN NHAX"/>
    <property type="match status" value="1"/>
</dbReference>
<dbReference type="SUPFAM" id="SSF52402">
    <property type="entry name" value="Adenine nucleotide alpha hydrolases-like"/>
    <property type="match status" value="1"/>
</dbReference>
<dbReference type="PANTHER" id="PTHR46268:SF6">
    <property type="entry name" value="UNIVERSAL STRESS PROTEIN UP12"/>
    <property type="match status" value="1"/>
</dbReference>
<feature type="domain" description="UspA" evidence="2">
    <location>
        <begin position="1"/>
        <end position="146"/>
    </location>
</feature>
<keyword evidence="4" id="KW-1185">Reference proteome</keyword>
<gene>
    <name evidence="3" type="ORF">EGH23_18575</name>
</gene>
<organism evidence="3 4">
    <name type="scientific">Haloarcula nitratireducens</name>
    <dbReference type="NCBI Taxonomy" id="2487749"/>
    <lineage>
        <taxon>Archaea</taxon>
        <taxon>Methanobacteriati</taxon>
        <taxon>Methanobacteriota</taxon>
        <taxon>Stenosarchaea group</taxon>
        <taxon>Halobacteria</taxon>
        <taxon>Halobacteriales</taxon>
        <taxon>Haloarculaceae</taxon>
        <taxon>Haloarcula</taxon>
    </lineage>
</organism>
<dbReference type="Gene3D" id="3.40.50.620">
    <property type="entry name" value="HUPs"/>
    <property type="match status" value="1"/>
</dbReference>
<evidence type="ECO:0000313" key="4">
    <source>
        <dbReference type="Proteomes" id="UP001430455"/>
    </source>
</evidence>
<comment type="similarity">
    <text evidence="1">Belongs to the universal stress protein A family.</text>
</comment>